<dbReference type="InterPro" id="IPR037523">
    <property type="entry name" value="VOC_core"/>
</dbReference>
<dbReference type="Proteomes" id="UP001201629">
    <property type="component" value="Unassembled WGS sequence"/>
</dbReference>
<dbReference type="InterPro" id="IPR051785">
    <property type="entry name" value="MMCE/EMCE_epimerase"/>
</dbReference>
<gene>
    <name evidence="3" type="ORF">NIE79_004631</name>
</gene>
<protein>
    <submittedName>
        <fullName evidence="3">VOC family protein</fullName>
    </submittedName>
</protein>
<proteinExistence type="predicted"/>
<dbReference type="RefSeq" id="WP_238681002.1">
    <property type="nucleotide sequence ID" value="NZ_JAKKFD010000044.1"/>
</dbReference>
<accession>A0ABS9N7Y8</accession>
<evidence type="ECO:0000256" key="1">
    <source>
        <dbReference type="ARBA" id="ARBA00022723"/>
    </source>
</evidence>
<keyword evidence="4" id="KW-1185">Reference proteome</keyword>
<dbReference type="InterPro" id="IPR029068">
    <property type="entry name" value="Glyas_Bleomycin-R_OHBP_Dase"/>
</dbReference>
<organism evidence="3 4">
    <name type="scientific">Micromonospora trifolii</name>
    <dbReference type="NCBI Taxonomy" id="2911208"/>
    <lineage>
        <taxon>Bacteria</taxon>
        <taxon>Bacillati</taxon>
        <taxon>Actinomycetota</taxon>
        <taxon>Actinomycetes</taxon>
        <taxon>Micromonosporales</taxon>
        <taxon>Micromonosporaceae</taxon>
        <taxon>Micromonospora</taxon>
    </lineage>
</organism>
<dbReference type="PROSITE" id="PS51819">
    <property type="entry name" value="VOC"/>
    <property type="match status" value="1"/>
</dbReference>
<keyword evidence="1" id="KW-0479">Metal-binding</keyword>
<name>A0ABS9N7Y8_9ACTN</name>
<sequence>MNPMIRHRWVVPAIRGTSVPSTVVARPLRMGIMSRVTRMHHIGVPVSDLTRSVRWYEDVLGIVPNGVTIAATNPAIGAVVEVENASMRASFALAGDNVLLELIQYDSPQPRPFTGRNSDVGVMHLCFEVDDLDSAHRDLVERGVHVNADPVVLQDGDGVEAGALAGTKILYLRDPDGIQLELFELPS</sequence>
<dbReference type="EMBL" id="JAKKFD010000044">
    <property type="protein sequence ID" value="MCG5446067.1"/>
    <property type="molecule type" value="Genomic_DNA"/>
</dbReference>
<dbReference type="PANTHER" id="PTHR43048:SF3">
    <property type="entry name" value="METHYLMALONYL-COA EPIMERASE, MITOCHONDRIAL"/>
    <property type="match status" value="1"/>
</dbReference>
<dbReference type="SUPFAM" id="SSF54593">
    <property type="entry name" value="Glyoxalase/Bleomycin resistance protein/Dihydroxybiphenyl dioxygenase"/>
    <property type="match status" value="1"/>
</dbReference>
<comment type="caution">
    <text evidence="3">The sequence shown here is derived from an EMBL/GenBank/DDBJ whole genome shotgun (WGS) entry which is preliminary data.</text>
</comment>
<dbReference type="Gene3D" id="3.10.180.10">
    <property type="entry name" value="2,3-Dihydroxybiphenyl 1,2-Dioxygenase, domain 1"/>
    <property type="match status" value="1"/>
</dbReference>
<dbReference type="InterPro" id="IPR004360">
    <property type="entry name" value="Glyas_Fos-R_dOase_dom"/>
</dbReference>
<reference evidence="3 4" key="1">
    <citation type="submission" date="2022-01" db="EMBL/GenBank/DDBJ databases">
        <authorList>
            <person name="Riesco R."/>
            <person name="Trujillo M.E."/>
        </authorList>
    </citation>
    <scope>NUCLEOTIDE SEQUENCE [LARGE SCALE GENOMIC DNA]</scope>
    <source>
        <strain evidence="3 4">NIE79</strain>
    </source>
</reference>
<evidence type="ECO:0000313" key="4">
    <source>
        <dbReference type="Proteomes" id="UP001201629"/>
    </source>
</evidence>
<dbReference type="Pfam" id="PF00903">
    <property type="entry name" value="Glyoxalase"/>
    <property type="match status" value="1"/>
</dbReference>
<evidence type="ECO:0000313" key="3">
    <source>
        <dbReference type="EMBL" id="MCG5446067.1"/>
    </source>
</evidence>
<evidence type="ECO:0000259" key="2">
    <source>
        <dbReference type="PROSITE" id="PS51819"/>
    </source>
</evidence>
<feature type="domain" description="VOC" evidence="2">
    <location>
        <begin position="38"/>
        <end position="185"/>
    </location>
</feature>
<dbReference type="PANTHER" id="PTHR43048">
    <property type="entry name" value="METHYLMALONYL-COA EPIMERASE"/>
    <property type="match status" value="1"/>
</dbReference>